<dbReference type="eggNOG" id="ENOG502SR19">
    <property type="taxonomic scope" value="Eukaryota"/>
</dbReference>
<evidence type="ECO:0000313" key="2">
    <source>
        <dbReference type="EMBL" id="EKG20225.1"/>
    </source>
</evidence>
<dbReference type="Proteomes" id="UP000007129">
    <property type="component" value="Unassembled WGS sequence"/>
</dbReference>
<gene>
    <name evidence="2" type="ORF">MPH_02458</name>
</gene>
<dbReference type="InParanoid" id="K2SU16"/>
<proteinExistence type="predicted"/>
<organism evidence="2 3">
    <name type="scientific">Macrophomina phaseolina (strain MS6)</name>
    <name type="common">Charcoal rot fungus</name>
    <dbReference type="NCBI Taxonomy" id="1126212"/>
    <lineage>
        <taxon>Eukaryota</taxon>
        <taxon>Fungi</taxon>
        <taxon>Dikarya</taxon>
        <taxon>Ascomycota</taxon>
        <taxon>Pezizomycotina</taxon>
        <taxon>Dothideomycetes</taxon>
        <taxon>Dothideomycetes incertae sedis</taxon>
        <taxon>Botryosphaeriales</taxon>
        <taxon>Botryosphaeriaceae</taxon>
        <taxon>Macrophomina</taxon>
    </lineage>
</organism>
<dbReference type="PANTHER" id="PTHR42085:SF2">
    <property type="entry name" value="F-BOX DOMAIN-CONTAINING PROTEIN"/>
    <property type="match status" value="1"/>
</dbReference>
<sequence>MSTKQTSPFLRLPTEIRLMIYEELLLPPTSNEPRSPNGKFVAPIYREDELSSSSSSTTTTTTAAAPSHHHPRAPRTLQIRTIDPAKLSLVLPPHSTRPTYHIRDVFRRSTQATSFALANNPGLHPSILSTCRQCHAEAAELLYGGAHAFDFDTHIEAIVPFFSALTPLARSFVCRVALVKRALTLCKEFDRAEWRAAFDYMARELNVAALGLSLRVVAGKPSGEGGWEEAPTLTAEHFRLIQPRSVRSRPASGDGGGSGGGVEKTSDGELSYGLGLKAIAGVDFEWVGQLLWLRGLRDIQIEAIVEHCPTPMSETMAFWVSFSKSVEAGFRDWVRGVMLA</sequence>
<dbReference type="OrthoDB" id="5420711at2759"/>
<dbReference type="InterPro" id="IPR038883">
    <property type="entry name" value="AN11006-like"/>
</dbReference>
<accession>K2SU16</accession>
<dbReference type="EMBL" id="AHHD01000091">
    <property type="protein sequence ID" value="EKG20225.1"/>
    <property type="molecule type" value="Genomic_DNA"/>
</dbReference>
<feature type="compositionally biased region" description="Low complexity" evidence="1">
    <location>
        <begin position="51"/>
        <end position="66"/>
    </location>
</feature>
<protein>
    <submittedName>
        <fullName evidence="2">Uncharacterized protein</fullName>
    </submittedName>
</protein>
<dbReference type="VEuPathDB" id="FungiDB:MPH_02458"/>
<evidence type="ECO:0000313" key="3">
    <source>
        <dbReference type="Proteomes" id="UP000007129"/>
    </source>
</evidence>
<dbReference type="AlphaFoldDB" id="K2SU16"/>
<feature type="region of interest" description="Disordered" evidence="1">
    <location>
        <begin position="48"/>
        <end position="75"/>
    </location>
</feature>
<reference evidence="2 3" key="1">
    <citation type="journal article" date="2012" name="BMC Genomics">
        <title>Tools to kill: Genome of one of the most destructive plant pathogenic fungi Macrophomina phaseolina.</title>
        <authorList>
            <person name="Islam M.S."/>
            <person name="Haque M.S."/>
            <person name="Islam M.M."/>
            <person name="Emdad E.M."/>
            <person name="Halim A."/>
            <person name="Hossen Q.M.M."/>
            <person name="Hossain M.Z."/>
            <person name="Ahmed B."/>
            <person name="Rahim S."/>
            <person name="Rahman M.S."/>
            <person name="Alam M.M."/>
            <person name="Hou S."/>
            <person name="Wan X."/>
            <person name="Saito J.A."/>
            <person name="Alam M."/>
        </authorList>
    </citation>
    <scope>NUCLEOTIDE SEQUENCE [LARGE SCALE GENOMIC DNA]</scope>
    <source>
        <strain evidence="2 3">MS6</strain>
    </source>
</reference>
<name>K2SU16_MACPH</name>
<dbReference type="HOGENOM" id="CLU_062455_0_0_1"/>
<comment type="caution">
    <text evidence="2">The sequence shown here is derived from an EMBL/GenBank/DDBJ whole genome shotgun (WGS) entry which is preliminary data.</text>
</comment>
<dbReference type="PANTHER" id="PTHR42085">
    <property type="entry name" value="F-BOX DOMAIN-CONTAINING PROTEIN"/>
    <property type="match status" value="1"/>
</dbReference>
<evidence type="ECO:0000256" key="1">
    <source>
        <dbReference type="SAM" id="MobiDB-lite"/>
    </source>
</evidence>